<dbReference type="Pfam" id="PF08858">
    <property type="entry name" value="IDEAL"/>
    <property type="match status" value="1"/>
</dbReference>
<protein>
    <submittedName>
        <fullName evidence="2">IDEAL domain-containing protein</fullName>
    </submittedName>
</protein>
<dbReference type="EMBL" id="JBHTKL010000001">
    <property type="protein sequence ID" value="MFD1017720.1"/>
    <property type="molecule type" value="Genomic_DNA"/>
</dbReference>
<dbReference type="InterPro" id="IPR027393">
    <property type="entry name" value="Virus_scaffolding_prot_C"/>
</dbReference>
<name>A0ABW3KV32_9BACI</name>
<dbReference type="Proteomes" id="UP001596990">
    <property type="component" value="Unassembled WGS sequence"/>
</dbReference>
<dbReference type="Gene3D" id="4.10.810.10">
    <property type="entry name" value="Virus Scaffolding Protein, Chain A"/>
    <property type="match status" value="1"/>
</dbReference>
<accession>A0ABW3KV32</accession>
<comment type="caution">
    <text evidence="2">The sequence shown here is derived from an EMBL/GenBank/DDBJ whole genome shotgun (WGS) entry which is preliminary data.</text>
</comment>
<dbReference type="InterPro" id="IPR014957">
    <property type="entry name" value="IDEAL_dom"/>
</dbReference>
<proteinExistence type="predicted"/>
<dbReference type="RefSeq" id="WP_386055680.1">
    <property type="nucleotide sequence ID" value="NZ_JBHTKL010000001.1"/>
</dbReference>
<evidence type="ECO:0000259" key="1">
    <source>
        <dbReference type="SMART" id="SM00914"/>
    </source>
</evidence>
<organism evidence="2 3">
    <name type="scientific">Thalassobacillus hwangdonensis</name>
    <dbReference type="NCBI Taxonomy" id="546108"/>
    <lineage>
        <taxon>Bacteria</taxon>
        <taxon>Bacillati</taxon>
        <taxon>Bacillota</taxon>
        <taxon>Bacilli</taxon>
        <taxon>Bacillales</taxon>
        <taxon>Bacillaceae</taxon>
        <taxon>Thalassobacillus</taxon>
    </lineage>
</organism>
<evidence type="ECO:0000313" key="3">
    <source>
        <dbReference type="Proteomes" id="UP001596990"/>
    </source>
</evidence>
<keyword evidence="3" id="KW-1185">Reference proteome</keyword>
<sequence>MKKQKINYRLRRSPVFRKREIVAKRELSFGIKLASRLFLDEMCYEFNKKKYDELVNKAIESNDRERFNELSETYRSFNR</sequence>
<reference evidence="3" key="1">
    <citation type="journal article" date="2019" name="Int. J. Syst. Evol. Microbiol.">
        <title>The Global Catalogue of Microorganisms (GCM) 10K type strain sequencing project: providing services to taxonomists for standard genome sequencing and annotation.</title>
        <authorList>
            <consortium name="The Broad Institute Genomics Platform"/>
            <consortium name="The Broad Institute Genome Sequencing Center for Infectious Disease"/>
            <person name="Wu L."/>
            <person name="Ma J."/>
        </authorList>
    </citation>
    <scope>NUCLEOTIDE SEQUENCE [LARGE SCALE GENOMIC DNA]</scope>
    <source>
        <strain evidence="3">CCUG 56607</strain>
    </source>
</reference>
<evidence type="ECO:0000313" key="2">
    <source>
        <dbReference type="EMBL" id="MFD1017720.1"/>
    </source>
</evidence>
<feature type="domain" description="IDEAL" evidence="1">
    <location>
        <begin position="38"/>
        <end position="74"/>
    </location>
</feature>
<dbReference type="SMART" id="SM00914">
    <property type="entry name" value="IDEAL"/>
    <property type="match status" value="1"/>
</dbReference>
<gene>
    <name evidence="2" type="ORF">ACFQ2J_00800</name>
</gene>